<accession>A0ABQ9JQB4</accession>
<comment type="caution">
    <text evidence="1">The sequence shown here is derived from an EMBL/GenBank/DDBJ whole genome shotgun (WGS) entry which is preliminary data.</text>
</comment>
<evidence type="ECO:0000313" key="2">
    <source>
        <dbReference type="Proteomes" id="UP001162164"/>
    </source>
</evidence>
<dbReference type="Proteomes" id="UP001162164">
    <property type="component" value="Unassembled WGS sequence"/>
</dbReference>
<organism evidence="1 2">
    <name type="scientific">Molorchus minor</name>
    <dbReference type="NCBI Taxonomy" id="1323400"/>
    <lineage>
        <taxon>Eukaryota</taxon>
        <taxon>Metazoa</taxon>
        <taxon>Ecdysozoa</taxon>
        <taxon>Arthropoda</taxon>
        <taxon>Hexapoda</taxon>
        <taxon>Insecta</taxon>
        <taxon>Pterygota</taxon>
        <taxon>Neoptera</taxon>
        <taxon>Endopterygota</taxon>
        <taxon>Coleoptera</taxon>
        <taxon>Polyphaga</taxon>
        <taxon>Cucujiformia</taxon>
        <taxon>Chrysomeloidea</taxon>
        <taxon>Cerambycidae</taxon>
        <taxon>Lamiinae</taxon>
        <taxon>Monochamini</taxon>
        <taxon>Molorchus</taxon>
    </lineage>
</organism>
<evidence type="ECO:0000313" key="1">
    <source>
        <dbReference type="EMBL" id="KAJ8980129.1"/>
    </source>
</evidence>
<keyword evidence="2" id="KW-1185">Reference proteome</keyword>
<reference evidence="1" key="1">
    <citation type="journal article" date="2023" name="Insect Mol. Biol.">
        <title>Genome sequencing provides insights into the evolution of gene families encoding plant cell wall-degrading enzymes in longhorned beetles.</title>
        <authorList>
            <person name="Shin N.R."/>
            <person name="Okamura Y."/>
            <person name="Kirsch R."/>
            <person name="Pauchet Y."/>
        </authorList>
    </citation>
    <scope>NUCLEOTIDE SEQUENCE</scope>
    <source>
        <strain evidence="1">MMC_N1</strain>
    </source>
</reference>
<proteinExistence type="predicted"/>
<protein>
    <submittedName>
        <fullName evidence="1">Uncharacterized protein</fullName>
    </submittedName>
</protein>
<name>A0ABQ9JQB4_9CUCU</name>
<dbReference type="EMBL" id="JAPWTJ010000284">
    <property type="protein sequence ID" value="KAJ8980129.1"/>
    <property type="molecule type" value="Genomic_DNA"/>
</dbReference>
<gene>
    <name evidence="1" type="ORF">NQ317_009188</name>
</gene>
<sequence length="205" mass="23851">MESSISPLPLTKPSETSCVDFEKLLQPLDSLPLVLDDDVKDETEDIFEEFYKDSFLRPYVDPSQKYLSINEGNMRTLEKFTDDFKRTIEEIRKEDGLNDPLFHEEEAIEDILKSKEKPPEKDEKFFETRGTPIEIEEQIGESTASSESNVWRMLRVNSTSKFKISSPLCHVFRQGEKHWLEKPLVSLEKVENSRIKCQKWLEGGS</sequence>